<dbReference type="RefSeq" id="XP_025427984.1">
    <property type="nucleotide sequence ID" value="XM_025575766.1"/>
</dbReference>
<dbReference type="GeneID" id="37076994"/>
<name>A0A319A3G9_9EURO</name>
<dbReference type="AlphaFoldDB" id="A0A319A3G9"/>
<proteinExistence type="predicted"/>
<dbReference type="Proteomes" id="UP000248349">
    <property type="component" value="Unassembled WGS sequence"/>
</dbReference>
<keyword evidence="3" id="KW-1185">Reference proteome</keyword>
<evidence type="ECO:0000313" key="2">
    <source>
        <dbReference type="EMBL" id="PYH42002.1"/>
    </source>
</evidence>
<dbReference type="EMBL" id="KZ821256">
    <property type="protein sequence ID" value="PYH42002.1"/>
    <property type="molecule type" value="Genomic_DNA"/>
</dbReference>
<accession>A0A319A3G9</accession>
<protein>
    <submittedName>
        <fullName evidence="2">Uncharacterized protein</fullName>
    </submittedName>
</protein>
<feature type="region of interest" description="Disordered" evidence="1">
    <location>
        <begin position="1"/>
        <end position="39"/>
    </location>
</feature>
<evidence type="ECO:0000313" key="3">
    <source>
        <dbReference type="Proteomes" id="UP000248349"/>
    </source>
</evidence>
<evidence type="ECO:0000256" key="1">
    <source>
        <dbReference type="SAM" id="MobiDB-lite"/>
    </source>
</evidence>
<organism evidence="2 3">
    <name type="scientific">Aspergillus saccharolyticus JOP 1030-1</name>
    <dbReference type="NCBI Taxonomy" id="1450539"/>
    <lineage>
        <taxon>Eukaryota</taxon>
        <taxon>Fungi</taxon>
        <taxon>Dikarya</taxon>
        <taxon>Ascomycota</taxon>
        <taxon>Pezizomycotina</taxon>
        <taxon>Eurotiomycetes</taxon>
        <taxon>Eurotiomycetidae</taxon>
        <taxon>Eurotiales</taxon>
        <taxon>Aspergillaceae</taxon>
        <taxon>Aspergillus</taxon>
        <taxon>Aspergillus subgen. Circumdati</taxon>
    </lineage>
</organism>
<reference evidence="2 3" key="1">
    <citation type="submission" date="2016-12" db="EMBL/GenBank/DDBJ databases">
        <title>The genomes of Aspergillus section Nigri reveals drivers in fungal speciation.</title>
        <authorList>
            <consortium name="DOE Joint Genome Institute"/>
            <person name="Vesth T.C."/>
            <person name="Nybo J."/>
            <person name="Theobald S."/>
            <person name="Brandl J."/>
            <person name="Frisvad J.C."/>
            <person name="Nielsen K.F."/>
            <person name="Lyhne E.K."/>
            <person name="Kogle M.E."/>
            <person name="Kuo A."/>
            <person name="Riley R."/>
            <person name="Clum A."/>
            <person name="Nolan M."/>
            <person name="Lipzen A."/>
            <person name="Salamov A."/>
            <person name="Henrissat B."/>
            <person name="Wiebenga A."/>
            <person name="De Vries R.P."/>
            <person name="Grigoriev I.V."/>
            <person name="Mortensen U.H."/>
            <person name="Andersen M.R."/>
            <person name="Baker S.E."/>
        </authorList>
    </citation>
    <scope>NUCLEOTIDE SEQUENCE [LARGE SCALE GENOMIC DNA]</scope>
    <source>
        <strain evidence="2 3">JOP 1030-1</strain>
    </source>
</reference>
<gene>
    <name evidence="2" type="ORF">BP01DRAFT_359795</name>
</gene>
<sequence>MHPINHFPTLHSRPPFRIRPPQPLPQAHRTHHIPHAPPSQQIYTRTIHRGHNRPINHLANHHQSHHNHTIHPRTQQTHRPDRYSIHPETPSHSRSACMTSWDLRTGAPFSNATMRLKTAQNEARRLGRVLCL</sequence>